<reference evidence="2" key="1">
    <citation type="submission" date="2021-03" db="EMBL/GenBank/DDBJ databases">
        <title>Leucobacter chromiisoli sp. nov., isolated from chromium-containing soil of chemical plant.</title>
        <authorList>
            <person name="Xu Z."/>
        </authorList>
    </citation>
    <scope>NUCLEOTIDE SEQUENCE</scope>
    <source>
        <strain evidence="2">A2</strain>
    </source>
</reference>
<protein>
    <submittedName>
        <fullName evidence="2">HNH endonuclease</fullName>
    </submittedName>
</protein>
<keyword evidence="2" id="KW-0378">Hydrolase</keyword>
<dbReference type="CDD" id="cd00085">
    <property type="entry name" value="HNHc"/>
    <property type="match status" value="1"/>
</dbReference>
<name>A0A939LZF3_9MICO</name>
<organism evidence="2 3">
    <name type="scientific">Leucobacter ruminantium</name>
    <dbReference type="NCBI Taxonomy" id="1289170"/>
    <lineage>
        <taxon>Bacteria</taxon>
        <taxon>Bacillati</taxon>
        <taxon>Actinomycetota</taxon>
        <taxon>Actinomycetes</taxon>
        <taxon>Micrococcales</taxon>
        <taxon>Microbacteriaceae</taxon>
        <taxon>Leucobacter</taxon>
    </lineage>
</organism>
<dbReference type="GO" id="GO:0003676">
    <property type="term" value="F:nucleic acid binding"/>
    <property type="evidence" value="ECO:0007669"/>
    <property type="project" value="InterPro"/>
</dbReference>
<dbReference type="AlphaFoldDB" id="A0A939LZF3"/>
<gene>
    <name evidence="2" type="ORF">J4H91_11360</name>
</gene>
<dbReference type="GO" id="GO:0004519">
    <property type="term" value="F:endonuclease activity"/>
    <property type="evidence" value="ECO:0007669"/>
    <property type="project" value="UniProtKB-KW"/>
</dbReference>
<dbReference type="RefSeq" id="WP_208046380.1">
    <property type="nucleotide sequence ID" value="NZ_JAGDYL010000020.1"/>
</dbReference>
<dbReference type="GO" id="GO:0008270">
    <property type="term" value="F:zinc ion binding"/>
    <property type="evidence" value="ECO:0007669"/>
    <property type="project" value="InterPro"/>
</dbReference>
<feature type="domain" description="HNH nuclease" evidence="1">
    <location>
        <begin position="11"/>
        <end position="62"/>
    </location>
</feature>
<dbReference type="Proteomes" id="UP000664398">
    <property type="component" value="Unassembled WGS sequence"/>
</dbReference>
<keyword evidence="2" id="KW-0540">Nuclease</keyword>
<dbReference type="SMART" id="SM00507">
    <property type="entry name" value="HNHc"/>
    <property type="match status" value="1"/>
</dbReference>
<comment type="caution">
    <text evidence="2">The sequence shown here is derived from an EMBL/GenBank/DDBJ whole genome shotgun (WGS) entry which is preliminary data.</text>
</comment>
<accession>A0A939LZF3</accession>
<dbReference type="EMBL" id="JAGDYL010000020">
    <property type="protein sequence ID" value="MBO1805908.1"/>
    <property type="molecule type" value="Genomic_DNA"/>
</dbReference>
<keyword evidence="3" id="KW-1185">Reference proteome</keyword>
<evidence type="ECO:0000259" key="1">
    <source>
        <dbReference type="SMART" id="SM00507"/>
    </source>
</evidence>
<evidence type="ECO:0000313" key="3">
    <source>
        <dbReference type="Proteomes" id="UP000664398"/>
    </source>
</evidence>
<dbReference type="Gene3D" id="1.10.30.50">
    <property type="match status" value="1"/>
</dbReference>
<keyword evidence="2" id="KW-0255">Endonuclease</keyword>
<evidence type="ECO:0000313" key="2">
    <source>
        <dbReference type="EMBL" id="MBO1805908.1"/>
    </source>
</evidence>
<dbReference type="InterPro" id="IPR002711">
    <property type="entry name" value="HNH"/>
</dbReference>
<dbReference type="Pfam" id="PF01844">
    <property type="entry name" value="HNH"/>
    <property type="match status" value="1"/>
</dbReference>
<dbReference type="InterPro" id="IPR003615">
    <property type="entry name" value="HNH_nuc"/>
</dbReference>
<sequence length="85" mass="9208">MAEWGGRRAQAYTAEVLETYGTICRLCGLDGADTADHIVPRSKGGDLYDITNGRPAHLSCNSSRGNRDVEVKIESGLAFFKTTDT</sequence>
<proteinExistence type="predicted"/>